<evidence type="ECO:0000313" key="1">
    <source>
        <dbReference type="EMBL" id="KAF4658557.1"/>
    </source>
</evidence>
<dbReference type="OrthoDB" id="299395at2759"/>
<gene>
    <name evidence="1" type="ORF">FOL47_007918</name>
</gene>
<protein>
    <submittedName>
        <fullName evidence="1">Uncharacterized protein</fullName>
    </submittedName>
</protein>
<accession>A0A7J6LGY2</accession>
<sequence length="427" mass="47341">MAAWQVQEQTCYCPESVKVSGHVSSDIKTTWSKNVVKVSIGVIHTTRPDRPSISNVNVANRREIDVRHLPSSLLCYWLHPCEAWELFYSYHAGHRVTDYLTVSVEIDLKTSAARASPFETQKSSEAILRGIVHNLRRVTRAMADMVDVHQGPRLIPVLNITVDASNTPKQHADELCRFMMGLVGNIAALAKELPDTSDDAAAWYDLTVRSIIDIDIGRLRMADCGLEAKQLLRLNNVDQRWVSKLDYHVKLHHLDVSSNSIDGDDALQSKSHRGLSFLSILCLVCGTIPEVDISWNPTGCVTLLRKEFIISSTTRVIGAYAILPSEHNPTKTTVPPKRAHTNQLLRQGDHPKPSALEWEGILTTLLSSKIAETLKNIKGLKRYHGYIRVFGSALSGFSLPGSVSDVDAVVLLRDKETTIDAGLTEGK</sequence>
<keyword evidence="2" id="KW-1185">Reference proteome</keyword>
<proteinExistence type="predicted"/>
<dbReference type="EMBL" id="JAAPAO010000489">
    <property type="protein sequence ID" value="KAF4658557.1"/>
    <property type="molecule type" value="Genomic_DNA"/>
</dbReference>
<organism evidence="1 2">
    <name type="scientific">Perkinsus chesapeaki</name>
    <name type="common">Clam parasite</name>
    <name type="synonym">Perkinsus andrewsi</name>
    <dbReference type="NCBI Taxonomy" id="330153"/>
    <lineage>
        <taxon>Eukaryota</taxon>
        <taxon>Sar</taxon>
        <taxon>Alveolata</taxon>
        <taxon>Perkinsozoa</taxon>
        <taxon>Perkinsea</taxon>
        <taxon>Perkinsida</taxon>
        <taxon>Perkinsidae</taxon>
        <taxon>Perkinsus</taxon>
    </lineage>
</organism>
<dbReference type="AlphaFoldDB" id="A0A7J6LGY2"/>
<name>A0A7J6LGY2_PERCH</name>
<reference evidence="1 2" key="1">
    <citation type="submission" date="2020-04" db="EMBL/GenBank/DDBJ databases">
        <title>Perkinsus chesapeaki whole genome sequence.</title>
        <authorList>
            <person name="Bogema D.R."/>
        </authorList>
    </citation>
    <scope>NUCLEOTIDE SEQUENCE [LARGE SCALE GENOMIC DNA]</scope>
    <source>
        <strain evidence="1">ATCC PRA-425</strain>
    </source>
</reference>
<comment type="caution">
    <text evidence="1">The sequence shown here is derived from an EMBL/GenBank/DDBJ whole genome shotgun (WGS) entry which is preliminary data.</text>
</comment>
<evidence type="ECO:0000313" key="2">
    <source>
        <dbReference type="Proteomes" id="UP000591131"/>
    </source>
</evidence>
<dbReference type="Proteomes" id="UP000591131">
    <property type="component" value="Unassembled WGS sequence"/>
</dbReference>